<comment type="caution">
    <text evidence="1">The sequence shown here is derived from an EMBL/GenBank/DDBJ whole genome shotgun (WGS) entry which is preliminary data.</text>
</comment>
<evidence type="ECO:0000313" key="2">
    <source>
        <dbReference type="Proteomes" id="UP000776164"/>
    </source>
</evidence>
<gene>
    <name evidence="1" type="ORF">JOE66_000085</name>
</gene>
<name>A0ABS2L0J2_9MICO</name>
<protein>
    <submittedName>
        <fullName evidence="1">Alkaline shock family protein YloU</fullName>
    </submittedName>
</protein>
<sequence length="127" mass="13226">MTPEQQAPETRAGRTQISSRALDRVVGAVAADALGVATKAVHVRLGDDKGSLAIAVASPIRAVPLDSPARVARPAESGTQPAVTLVQRADAAQHTIKHRVGVLTGSAVGLVEVRLTGVRLENDRRVE</sequence>
<proteinExistence type="predicted"/>
<reference evidence="1 2" key="1">
    <citation type="submission" date="2021-01" db="EMBL/GenBank/DDBJ databases">
        <title>Sequencing the genomes of 1000 actinobacteria strains.</title>
        <authorList>
            <person name="Klenk H.-P."/>
        </authorList>
    </citation>
    <scope>NUCLEOTIDE SEQUENCE [LARGE SCALE GENOMIC DNA]</scope>
    <source>
        <strain evidence="1 2">DSM 13057</strain>
    </source>
</reference>
<keyword evidence="2" id="KW-1185">Reference proteome</keyword>
<evidence type="ECO:0000313" key="1">
    <source>
        <dbReference type="EMBL" id="MBM7470451.1"/>
    </source>
</evidence>
<accession>A0ABS2L0J2</accession>
<dbReference type="Proteomes" id="UP000776164">
    <property type="component" value="Unassembled WGS sequence"/>
</dbReference>
<dbReference type="RefSeq" id="WP_205106205.1">
    <property type="nucleotide sequence ID" value="NZ_BAAAHT010000001.1"/>
</dbReference>
<dbReference type="EMBL" id="JAFBBU010000001">
    <property type="protein sequence ID" value="MBM7470451.1"/>
    <property type="molecule type" value="Genomic_DNA"/>
</dbReference>
<organism evidence="1 2">
    <name type="scientific">Subtercola frigoramans</name>
    <dbReference type="NCBI Taxonomy" id="120298"/>
    <lineage>
        <taxon>Bacteria</taxon>
        <taxon>Bacillati</taxon>
        <taxon>Actinomycetota</taxon>
        <taxon>Actinomycetes</taxon>
        <taxon>Micrococcales</taxon>
        <taxon>Microbacteriaceae</taxon>
        <taxon>Subtercola</taxon>
    </lineage>
</organism>